<keyword evidence="2" id="KW-0732">Signal</keyword>
<dbReference type="InterPro" id="IPR036084">
    <property type="entry name" value="Ser_inhib-like_sf"/>
</dbReference>
<protein>
    <recommendedName>
        <fullName evidence="3">TIL domain-containing protein</fullName>
    </recommendedName>
</protein>
<keyword evidence="5" id="KW-1185">Reference proteome</keyword>
<gene>
    <name evidence="4" type="ORF">QR680_014625</name>
</gene>
<evidence type="ECO:0000256" key="1">
    <source>
        <dbReference type="ARBA" id="ARBA00022900"/>
    </source>
</evidence>
<evidence type="ECO:0000313" key="4">
    <source>
        <dbReference type="EMBL" id="KAK0420345.1"/>
    </source>
</evidence>
<dbReference type="Proteomes" id="UP001175271">
    <property type="component" value="Unassembled WGS sequence"/>
</dbReference>
<dbReference type="SUPFAM" id="SSF57567">
    <property type="entry name" value="Serine protease inhibitors"/>
    <property type="match status" value="1"/>
</dbReference>
<comment type="caution">
    <text evidence="4">The sequence shown here is derived from an EMBL/GenBank/DDBJ whole genome shotgun (WGS) entry which is preliminary data.</text>
</comment>
<keyword evidence="1" id="KW-0646">Protease inhibitor</keyword>
<dbReference type="CDD" id="cd19941">
    <property type="entry name" value="TIL"/>
    <property type="match status" value="1"/>
</dbReference>
<keyword evidence="1" id="KW-0722">Serine protease inhibitor</keyword>
<evidence type="ECO:0000313" key="5">
    <source>
        <dbReference type="Proteomes" id="UP001175271"/>
    </source>
</evidence>
<accession>A0AA39IB23</accession>
<dbReference type="AlphaFoldDB" id="A0AA39IB23"/>
<feature type="signal peptide" evidence="2">
    <location>
        <begin position="1"/>
        <end position="20"/>
    </location>
</feature>
<dbReference type="Gene3D" id="2.10.25.10">
    <property type="entry name" value="Laminin"/>
    <property type="match status" value="1"/>
</dbReference>
<feature type="chain" id="PRO_5041235590" description="TIL domain-containing protein" evidence="2">
    <location>
        <begin position="21"/>
        <end position="90"/>
    </location>
</feature>
<dbReference type="Pfam" id="PF01826">
    <property type="entry name" value="TIL"/>
    <property type="match status" value="1"/>
</dbReference>
<feature type="domain" description="TIL" evidence="3">
    <location>
        <begin position="32"/>
        <end position="81"/>
    </location>
</feature>
<organism evidence="4 5">
    <name type="scientific">Steinernema hermaphroditum</name>
    <dbReference type="NCBI Taxonomy" id="289476"/>
    <lineage>
        <taxon>Eukaryota</taxon>
        <taxon>Metazoa</taxon>
        <taxon>Ecdysozoa</taxon>
        <taxon>Nematoda</taxon>
        <taxon>Chromadorea</taxon>
        <taxon>Rhabditida</taxon>
        <taxon>Tylenchina</taxon>
        <taxon>Panagrolaimomorpha</taxon>
        <taxon>Strongyloidoidea</taxon>
        <taxon>Steinernematidae</taxon>
        <taxon>Steinernema</taxon>
    </lineage>
</organism>
<name>A0AA39IB23_9BILA</name>
<dbReference type="GO" id="GO:0004867">
    <property type="term" value="F:serine-type endopeptidase inhibitor activity"/>
    <property type="evidence" value="ECO:0007669"/>
    <property type="project" value="UniProtKB-KW"/>
</dbReference>
<evidence type="ECO:0000256" key="2">
    <source>
        <dbReference type="SAM" id="SignalP"/>
    </source>
</evidence>
<evidence type="ECO:0000259" key="3">
    <source>
        <dbReference type="Pfam" id="PF01826"/>
    </source>
</evidence>
<proteinExistence type="predicted"/>
<sequence>MKSFYFLALLLLVSVAFSAAKKAPVLKCGENELRYCAGCERTCSTARGPWKCDAPNPCKPACVCFRSYVRHNGKCIKPDLCPKKTFSLFN</sequence>
<dbReference type="InterPro" id="IPR002919">
    <property type="entry name" value="TIL_dom"/>
</dbReference>
<reference evidence="4" key="1">
    <citation type="submission" date="2023-06" db="EMBL/GenBank/DDBJ databases">
        <title>Genomic analysis of the entomopathogenic nematode Steinernema hermaphroditum.</title>
        <authorList>
            <person name="Schwarz E.M."/>
            <person name="Heppert J.K."/>
            <person name="Baniya A."/>
            <person name="Schwartz H.T."/>
            <person name="Tan C.-H."/>
            <person name="Antoshechkin I."/>
            <person name="Sternberg P.W."/>
            <person name="Goodrich-Blair H."/>
            <person name="Dillman A.R."/>
        </authorList>
    </citation>
    <scope>NUCLEOTIDE SEQUENCE</scope>
    <source>
        <strain evidence="4">PS9179</strain>
        <tissue evidence="4">Whole animal</tissue>
    </source>
</reference>
<dbReference type="EMBL" id="JAUCMV010000002">
    <property type="protein sequence ID" value="KAK0420345.1"/>
    <property type="molecule type" value="Genomic_DNA"/>
</dbReference>